<feature type="region of interest" description="Disordered" evidence="1">
    <location>
        <begin position="68"/>
        <end position="97"/>
    </location>
</feature>
<reference evidence="4 5" key="1">
    <citation type="submission" date="2023-08" db="EMBL/GenBank/DDBJ databases">
        <title>A Necator americanus chromosomal reference genome.</title>
        <authorList>
            <person name="Ilik V."/>
            <person name="Petrzelkova K.J."/>
            <person name="Pardy F."/>
            <person name="Fuh T."/>
            <person name="Niatou-Singa F.S."/>
            <person name="Gouil Q."/>
            <person name="Baker L."/>
            <person name="Ritchie M.E."/>
            <person name="Jex A.R."/>
            <person name="Gazzola D."/>
            <person name="Li H."/>
            <person name="Toshio Fujiwara R."/>
            <person name="Zhan B."/>
            <person name="Aroian R.V."/>
            <person name="Pafco B."/>
            <person name="Schwarz E.M."/>
        </authorList>
    </citation>
    <scope>NUCLEOTIDE SEQUENCE [LARGE SCALE GENOMIC DNA]</scope>
    <source>
        <strain evidence="4 5">Aroian</strain>
        <tissue evidence="4">Whole animal</tissue>
    </source>
</reference>
<dbReference type="SMART" id="SM00473">
    <property type="entry name" value="PAN_AP"/>
    <property type="match status" value="1"/>
</dbReference>
<keyword evidence="2" id="KW-0732">Signal</keyword>
<evidence type="ECO:0000256" key="1">
    <source>
        <dbReference type="SAM" id="MobiDB-lite"/>
    </source>
</evidence>
<sequence>MRLLFETLLLISLTDKIIGDYLDINECFVELPNFELPTDTMGVESVEFKDDCLRACLRSQLRGKPCTGVEHRPKDNSCVLSDKPGERQAPNTPKRGSYYENVCARPPEGGRLEARLTGFRGGEGILELAQRKGQNPKLLAIMTGLHENKDFHLIYMPDIELSACFKPGMVNEHKGKKLITIDSDSRGMAIQPWTDVDFHILDDGVIDKVIIVVEAGTSNVVDCGKLQIHGNVSDWQRAMNGLDTIRVTVTQMIVVLVALLMIYV</sequence>
<dbReference type="EMBL" id="JAVFWL010000003">
    <property type="protein sequence ID" value="KAK6745656.1"/>
    <property type="molecule type" value="Genomic_DNA"/>
</dbReference>
<proteinExistence type="predicted"/>
<comment type="caution">
    <text evidence="4">The sequence shown here is derived from an EMBL/GenBank/DDBJ whole genome shotgun (WGS) entry which is preliminary data.</text>
</comment>
<dbReference type="SUPFAM" id="SSF57414">
    <property type="entry name" value="Hairpin loop containing domain-like"/>
    <property type="match status" value="1"/>
</dbReference>
<keyword evidence="5" id="KW-1185">Reference proteome</keyword>
<evidence type="ECO:0000313" key="5">
    <source>
        <dbReference type="Proteomes" id="UP001303046"/>
    </source>
</evidence>
<feature type="chain" id="PRO_5045633217" description="Apple domain-containing protein" evidence="2">
    <location>
        <begin position="20"/>
        <end position="264"/>
    </location>
</feature>
<protein>
    <recommendedName>
        <fullName evidence="3">Apple domain-containing protein</fullName>
    </recommendedName>
</protein>
<dbReference type="Gene3D" id="3.50.4.10">
    <property type="entry name" value="Hepatocyte Growth Factor"/>
    <property type="match status" value="1"/>
</dbReference>
<dbReference type="PROSITE" id="PS50948">
    <property type="entry name" value="PAN"/>
    <property type="match status" value="1"/>
</dbReference>
<gene>
    <name evidence="4" type="primary">Necator_chrIII.g12793</name>
    <name evidence="4" type="ORF">RB195_012026</name>
</gene>
<evidence type="ECO:0000256" key="2">
    <source>
        <dbReference type="SAM" id="SignalP"/>
    </source>
</evidence>
<accession>A0ABR1D540</accession>
<feature type="signal peptide" evidence="2">
    <location>
        <begin position="1"/>
        <end position="19"/>
    </location>
</feature>
<evidence type="ECO:0000259" key="3">
    <source>
        <dbReference type="PROSITE" id="PS50948"/>
    </source>
</evidence>
<name>A0ABR1D540_NECAM</name>
<organism evidence="4 5">
    <name type="scientific">Necator americanus</name>
    <name type="common">Human hookworm</name>
    <dbReference type="NCBI Taxonomy" id="51031"/>
    <lineage>
        <taxon>Eukaryota</taxon>
        <taxon>Metazoa</taxon>
        <taxon>Ecdysozoa</taxon>
        <taxon>Nematoda</taxon>
        <taxon>Chromadorea</taxon>
        <taxon>Rhabditida</taxon>
        <taxon>Rhabditina</taxon>
        <taxon>Rhabditomorpha</taxon>
        <taxon>Strongyloidea</taxon>
        <taxon>Ancylostomatidae</taxon>
        <taxon>Bunostominae</taxon>
        <taxon>Necator</taxon>
    </lineage>
</organism>
<dbReference type="Pfam" id="PF00024">
    <property type="entry name" value="PAN_1"/>
    <property type="match status" value="1"/>
</dbReference>
<feature type="domain" description="Apple" evidence="3">
    <location>
        <begin position="27"/>
        <end position="103"/>
    </location>
</feature>
<evidence type="ECO:0000313" key="4">
    <source>
        <dbReference type="EMBL" id="KAK6745656.1"/>
    </source>
</evidence>
<dbReference type="InterPro" id="IPR003609">
    <property type="entry name" value="Pan_app"/>
</dbReference>
<dbReference type="Proteomes" id="UP001303046">
    <property type="component" value="Unassembled WGS sequence"/>
</dbReference>